<dbReference type="Proteomes" id="UP000236724">
    <property type="component" value="Unassembled WGS sequence"/>
</dbReference>
<keyword evidence="2" id="KW-1133">Transmembrane helix</keyword>
<proteinExistence type="inferred from homology"/>
<dbReference type="EMBL" id="FMSV02000502">
    <property type="protein sequence ID" value="SEH06651.1"/>
    <property type="molecule type" value="Genomic_DNA"/>
</dbReference>
<keyword evidence="2" id="KW-0472">Membrane</keyword>
<dbReference type="Gene3D" id="3.30.700.10">
    <property type="entry name" value="Glycoprotein, Type 4 Pilin"/>
    <property type="match status" value="1"/>
</dbReference>
<dbReference type="Pfam" id="PF00114">
    <property type="entry name" value="Pilin"/>
    <property type="match status" value="1"/>
</dbReference>
<keyword evidence="4" id="KW-1185">Reference proteome</keyword>
<dbReference type="GO" id="GO:0007155">
    <property type="term" value="P:cell adhesion"/>
    <property type="evidence" value="ECO:0007669"/>
    <property type="project" value="InterPro"/>
</dbReference>
<name>A0A1H6FB96_9GAMM</name>
<dbReference type="AlphaFoldDB" id="A0A1H6FB96"/>
<sequence length="161" mass="18011">MHIKTLNQHGYLMLETLLSVVIIAIIVMLFIPLFSTYLNKAKVAESLGLMSTFRQAVTEHYAVYGTLPQRESTLIDMGLKTQGQYTQNIEMDEQGAVTASFQTATLENARLTMRPAIHADIPVLLWVCGNHQAPFPFVVQGNNQTRISPDLVPFSCRSRSK</sequence>
<dbReference type="InterPro" id="IPR001082">
    <property type="entry name" value="Pilin"/>
</dbReference>
<accession>A0A1H6FB96</accession>
<feature type="transmembrane region" description="Helical" evidence="2">
    <location>
        <begin position="12"/>
        <end position="34"/>
    </location>
</feature>
<dbReference type="RefSeq" id="WP_103920403.1">
    <property type="nucleotide sequence ID" value="NZ_FMSV02000502.1"/>
</dbReference>
<evidence type="ECO:0000313" key="3">
    <source>
        <dbReference type="EMBL" id="SEH06651.1"/>
    </source>
</evidence>
<dbReference type="SUPFAM" id="SSF54523">
    <property type="entry name" value="Pili subunits"/>
    <property type="match status" value="1"/>
</dbReference>
<dbReference type="GO" id="GO:0009289">
    <property type="term" value="C:pilus"/>
    <property type="evidence" value="ECO:0007669"/>
    <property type="project" value="InterPro"/>
</dbReference>
<evidence type="ECO:0000256" key="2">
    <source>
        <dbReference type="SAM" id="Phobius"/>
    </source>
</evidence>
<keyword evidence="2" id="KW-0812">Transmembrane</keyword>
<reference evidence="3 4" key="1">
    <citation type="submission" date="2016-10" db="EMBL/GenBank/DDBJ databases">
        <authorList>
            <person name="de Groot N.N."/>
        </authorList>
    </citation>
    <scope>NUCLEOTIDE SEQUENCE [LARGE SCALE GENOMIC DNA]</scope>
    <source>
        <strain evidence="3">MBHS1</strain>
    </source>
</reference>
<dbReference type="OrthoDB" id="5767514at2"/>
<dbReference type="InterPro" id="IPR045584">
    <property type="entry name" value="Pilin-like"/>
</dbReference>
<organism evidence="3 4">
    <name type="scientific">Candidatus Venteria ishoeyi</name>
    <dbReference type="NCBI Taxonomy" id="1899563"/>
    <lineage>
        <taxon>Bacteria</taxon>
        <taxon>Pseudomonadati</taxon>
        <taxon>Pseudomonadota</taxon>
        <taxon>Gammaproteobacteria</taxon>
        <taxon>Thiotrichales</taxon>
        <taxon>Thiotrichaceae</taxon>
        <taxon>Venteria</taxon>
    </lineage>
</organism>
<evidence type="ECO:0000256" key="1">
    <source>
        <dbReference type="ARBA" id="ARBA00005233"/>
    </source>
</evidence>
<comment type="similarity">
    <text evidence="1">Belongs to the N-Me-Phe pilin family.</text>
</comment>
<evidence type="ECO:0000313" key="4">
    <source>
        <dbReference type="Proteomes" id="UP000236724"/>
    </source>
</evidence>
<protein>
    <submittedName>
        <fullName evidence="3">Fimbrial protein</fullName>
    </submittedName>
</protein>
<gene>
    <name evidence="3" type="primary">pilE_3</name>
    <name evidence="3" type="ORF">MBHS_02515</name>
</gene>